<sequence>MNRRRLWTLIVVVVVLALGAGLVVDGGDDTHGGGDQVGQPLLVGLTDALTDLSTIELRSRADTVTLIRTGDEWLVAERGGYPVNFESLVGLLDTLSEATIVEKKTARSVYHARLGVADPVEEDSQAIVVSLSASDESSTWSLVVGESSTGGSGGSYVRMENDPQVWLASKSIQIDEDPTSWINTTITNVDSDDVIQVEIVRVDGESLIVRRDDGEENLVVDDVPDGRELRYATVANELARSLTNIRMTDVRPVSGEPWTDANQATYQLVDGTSVVVQARKEGEEHWLRLDRGETALASWEYKVTSYTYEDFAKGIEDLLKPLPSEDNETEDAA</sequence>
<evidence type="ECO:0000313" key="2">
    <source>
        <dbReference type="EMBL" id="PDH41492.1"/>
    </source>
</evidence>
<name>A0A2A5WYE8_9GAMM</name>
<gene>
    <name evidence="2" type="ORF">CNE99_01775</name>
</gene>
<organism evidence="2 3">
    <name type="scientific">OM182 bacterium MED-G24</name>
    <dbReference type="NCBI Taxonomy" id="1986255"/>
    <lineage>
        <taxon>Bacteria</taxon>
        <taxon>Pseudomonadati</taxon>
        <taxon>Pseudomonadota</taxon>
        <taxon>Gammaproteobacteria</taxon>
        <taxon>OMG group</taxon>
        <taxon>OM182 clade</taxon>
    </lineage>
</organism>
<dbReference type="InterPro" id="IPR025641">
    <property type="entry name" value="DUF4340"/>
</dbReference>
<feature type="domain" description="DUF4340" evidence="1">
    <location>
        <begin position="73"/>
        <end position="268"/>
    </location>
</feature>
<dbReference type="EMBL" id="NTKD01000004">
    <property type="protein sequence ID" value="PDH41492.1"/>
    <property type="molecule type" value="Genomic_DNA"/>
</dbReference>
<accession>A0A2A5WYE8</accession>
<proteinExistence type="predicted"/>
<protein>
    <recommendedName>
        <fullName evidence="1">DUF4340 domain-containing protein</fullName>
    </recommendedName>
</protein>
<evidence type="ECO:0000259" key="1">
    <source>
        <dbReference type="Pfam" id="PF14238"/>
    </source>
</evidence>
<reference evidence="2 3" key="1">
    <citation type="submission" date="2017-08" db="EMBL/GenBank/DDBJ databases">
        <title>Fine stratification of microbial communities through a metagenomic profile of the photic zone.</title>
        <authorList>
            <person name="Haro-Moreno J.M."/>
            <person name="Lopez-Perez M."/>
            <person name="De La Torre J."/>
            <person name="Picazo A."/>
            <person name="Camacho A."/>
            <person name="Rodriguez-Valera F."/>
        </authorList>
    </citation>
    <scope>NUCLEOTIDE SEQUENCE [LARGE SCALE GENOMIC DNA]</scope>
    <source>
        <strain evidence="2">MED-G24</strain>
    </source>
</reference>
<dbReference type="Pfam" id="PF14238">
    <property type="entry name" value="DUF4340"/>
    <property type="match status" value="1"/>
</dbReference>
<evidence type="ECO:0000313" key="3">
    <source>
        <dbReference type="Proteomes" id="UP000219327"/>
    </source>
</evidence>
<dbReference type="Proteomes" id="UP000219327">
    <property type="component" value="Unassembled WGS sequence"/>
</dbReference>
<dbReference type="AlphaFoldDB" id="A0A2A5WYE8"/>
<comment type="caution">
    <text evidence="2">The sequence shown here is derived from an EMBL/GenBank/DDBJ whole genome shotgun (WGS) entry which is preliminary data.</text>
</comment>